<evidence type="ECO:0000313" key="4">
    <source>
        <dbReference type="Proteomes" id="UP000249842"/>
    </source>
</evidence>
<name>A0A328B4D5_9CAUL</name>
<feature type="domain" description="Tyrosine specific protein phosphatases" evidence="2">
    <location>
        <begin position="126"/>
        <end position="159"/>
    </location>
</feature>
<comment type="similarity">
    <text evidence="1">Belongs to the protein-tyrosine phosphatase family.</text>
</comment>
<reference evidence="4" key="1">
    <citation type="submission" date="2018-05" db="EMBL/GenBank/DDBJ databases">
        <authorList>
            <person name="Li X."/>
        </authorList>
    </citation>
    <scope>NUCLEOTIDE SEQUENCE [LARGE SCALE GENOMIC DNA]</scope>
    <source>
        <strain evidence="4">HKS-05</strain>
    </source>
</reference>
<dbReference type="SUPFAM" id="SSF52799">
    <property type="entry name" value="(Phosphotyrosine protein) phosphatases II"/>
    <property type="match status" value="1"/>
</dbReference>
<dbReference type="RefSeq" id="WP_111457181.1">
    <property type="nucleotide sequence ID" value="NZ_QFYP01000001.1"/>
</dbReference>
<gene>
    <name evidence="3" type="ORF">DJ021_08750</name>
</gene>
<dbReference type="Pfam" id="PF13350">
    <property type="entry name" value="Y_phosphatase3"/>
    <property type="match status" value="1"/>
</dbReference>
<dbReference type="EMBL" id="QFYP01000001">
    <property type="protein sequence ID" value="RAK59888.1"/>
    <property type="molecule type" value="Genomic_DNA"/>
</dbReference>
<comment type="caution">
    <text evidence="3">The sequence shown here is derived from an EMBL/GenBank/DDBJ whole genome shotgun (WGS) entry which is preliminary data.</text>
</comment>
<protein>
    <submittedName>
        <fullName evidence="3">Protein-tyrosine-phosphatase</fullName>
    </submittedName>
</protein>
<dbReference type="InterPro" id="IPR016130">
    <property type="entry name" value="Tyr_Pase_AS"/>
</dbReference>
<dbReference type="PANTHER" id="PTHR31126:SF1">
    <property type="entry name" value="TYROSINE SPECIFIC PROTEIN PHOSPHATASES DOMAIN-CONTAINING PROTEIN"/>
    <property type="match status" value="1"/>
</dbReference>
<accession>A0A328B4D5</accession>
<dbReference type="GO" id="GO:0004721">
    <property type="term" value="F:phosphoprotein phosphatase activity"/>
    <property type="evidence" value="ECO:0007669"/>
    <property type="project" value="InterPro"/>
</dbReference>
<dbReference type="PROSITE" id="PS00383">
    <property type="entry name" value="TYR_PHOSPHATASE_1"/>
    <property type="match status" value="1"/>
</dbReference>
<dbReference type="PANTHER" id="PTHR31126">
    <property type="entry name" value="TYROSINE-PROTEIN PHOSPHATASE"/>
    <property type="match status" value="1"/>
</dbReference>
<dbReference type="PROSITE" id="PS50056">
    <property type="entry name" value="TYR_PHOSPHATASE_2"/>
    <property type="match status" value="1"/>
</dbReference>
<dbReference type="Gene3D" id="3.90.190.10">
    <property type="entry name" value="Protein tyrosine phosphatase superfamily"/>
    <property type="match status" value="1"/>
</dbReference>
<sequence>MTRHIDFEGIDNFRDFGGYATACGRGVKTGRLFRSANHHRATDADLQRLRELGVKVILDLRNPQERVREPSRRWDRFEGTVLENNILSEHGDWVAALPAADLTPRWFYEDGLVQYARLPFEPRHVDLFSRYFRTLAAGDGAVVVHCAAGKDRTGLICALTHHIAGVHPDDTLQDYLLTNDESRMARKLDLIGPWFQQVIGRTPSDEALRVAVSVHPAYLDRAMTVIQEAHGSVDAYLEDVLGVDQALRQRIHERVLG</sequence>
<keyword evidence="4" id="KW-1185">Reference proteome</keyword>
<evidence type="ECO:0000313" key="3">
    <source>
        <dbReference type="EMBL" id="RAK59888.1"/>
    </source>
</evidence>
<dbReference type="AlphaFoldDB" id="A0A328B4D5"/>
<dbReference type="OrthoDB" id="1188001at2"/>
<evidence type="ECO:0000259" key="2">
    <source>
        <dbReference type="PROSITE" id="PS50056"/>
    </source>
</evidence>
<dbReference type="Proteomes" id="UP000249842">
    <property type="component" value="Unassembled WGS sequence"/>
</dbReference>
<organism evidence="3 4">
    <name type="scientific">Phenylobacterium hankyongense</name>
    <dbReference type="NCBI Taxonomy" id="1813876"/>
    <lineage>
        <taxon>Bacteria</taxon>
        <taxon>Pseudomonadati</taxon>
        <taxon>Pseudomonadota</taxon>
        <taxon>Alphaproteobacteria</taxon>
        <taxon>Caulobacterales</taxon>
        <taxon>Caulobacteraceae</taxon>
        <taxon>Phenylobacterium</taxon>
    </lineage>
</organism>
<dbReference type="InterPro" id="IPR026893">
    <property type="entry name" value="Tyr/Ser_Pase_IphP-type"/>
</dbReference>
<dbReference type="InterPro" id="IPR029021">
    <property type="entry name" value="Prot-tyrosine_phosphatase-like"/>
</dbReference>
<dbReference type="InterPro" id="IPR000387">
    <property type="entry name" value="Tyr_Pase_dom"/>
</dbReference>
<evidence type="ECO:0000256" key="1">
    <source>
        <dbReference type="ARBA" id="ARBA00009580"/>
    </source>
</evidence>
<proteinExistence type="inferred from homology"/>